<dbReference type="Proteomes" id="UP000295325">
    <property type="component" value="Unassembled WGS sequence"/>
</dbReference>
<comment type="function">
    <text evidence="12">Specifically catalyzes the cleavage of the D-lactyl ether substituent of MurNAc 6-phosphate, producing GlcNAc 6-phosphate and D-lactate.</text>
</comment>
<evidence type="ECO:0000256" key="11">
    <source>
        <dbReference type="ARBA" id="ARBA00084049"/>
    </source>
</evidence>
<evidence type="ECO:0000256" key="5">
    <source>
        <dbReference type="ARBA" id="ARBA00060595"/>
    </source>
</evidence>
<evidence type="ECO:0000256" key="2">
    <source>
        <dbReference type="ARBA" id="ARBA00023239"/>
    </source>
</evidence>
<dbReference type="GO" id="GO:0046348">
    <property type="term" value="P:amino sugar catabolic process"/>
    <property type="evidence" value="ECO:0007669"/>
    <property type="project" value="InterPro"/>
</dbReference>
<keyword evidence="2 12" id="KW-0456">Lyase</keyword>
<dbReference type="InterPro" id="IPR046348">
    <property type="entry name" value="SIS_dom_sf"/>
</dbReference>
<evidence type="ECO:0000259" key="13">
    <source>
        <dbReference type="PROSITE" id="PS51464"/>
    </source>
</evidence>
<dbReference type="RefSeq" id="WP_133628606.1">
    <property type="nucleotide sequence ID" value="NZ_SOAZ01000017.1"/>
</dbReference>
<evidence type="ECO:0000256" key="6">
    <source>
        <dbReference type="ARBA" id="ARBA00060672"/>
    </source>
</evidence>
<comment type="miscellaneous">
    <text evidence="12">A lyase-type mechanism (elimination/hydration) is suggested for the cleavage of the lactyl ether bond of MurNAc 6-phosphate, with the formation of an alpha,beta-unsaturated aldehyde intermediate with (E)-stereochemistry, followed by the syn addition of water to give product.</text>
</comment>
<dbReference type="FunFam" id="1.10.8.1080:FF:000001">
    <property type="entry name" value="N-acetylmuramic acid 6-phosphate etherase"/>
    <property type="match status" value="1"/>
</dbReference>
<dbReference type="InterPro" id="IPR005488">
    <property type="entry name" value="Etherase_MurQ"/>
</dbReference>
<dbReference type="UniPathway" id="UPA00342"/>
<dbReference type="Gene3D" id="3.40.50.10490">
    <property type="entry name" value="Glucose-6-phosphate isomerase like protein, domain 1"/>
    <property type="match status" value="1"/>
</dbReference>
<comment type="pathway">
    <text evidence="6">Cell wall biogenesis.</text>
</comment>
<feature type="domain" description="SIS" evidence="13">
    <location>
        <begin position="58"/>
        <end position="221"/>
    </location>
</feature>
<evidence type="ECO:0000256" key="12">
    <source>
        <dbReference type="HAMAP-Rule" id="MF_00068"/>
    </source>
</evidence>
<dbReference type="PROSITE" id="PS51464">
    <property type="entry name" value="SIS"/>
    <property type="match status" value="1"/>
</dbReference>
<evidence type="ECO:0000256" key="7">
    <source>
        <dbReference type="ARBA" id="ARBA00061234"/>
    </source>
</evidence>
<accession>A0A4R7KE90</accession>
<dbReference type="GO" id="GO:0016803">
    <property type="term" value="F:ether hydrolase activity"/>
    <property type="evidence" value="ECO:0007669"/>
    <property type="project" value="TreeGrafter"/>
</dbReference>
<sequence length="311" mass="33726">MDVKDLAKLATESRNPNTMNIDRVSTLEMITMINEEDKKVAFAVEKAKEDIARAVDLIAERMQRGGRLIYVGAGTSGRLGILDASECPPTYGVDSELVQGLIAGGYTAIFKAVEGAEDDAELGKRELMEKNLNESDIVCGIAASGRTPYVIGAMKYAREVGAAVLCITMNPESEMAKYADIPISVVVGPEVIMGSTRMKAGTAQKMILNMLSTGAMIKLGKVYGNLMVDVQPSNEKLVARARRIVKLATEAEDNLIEQVLDETGYNVKLSILMIETGLPKEEAKKLLEKNRGYIAKALDEFENKILSVSSV</sequence>
<dbReference type="SUPFAM" id="SSF53697">
    <property type="entry name" value="SIS domain"/>
    <property type="match status" value="1"/>
</dbReference>
<dbReference type="HAMAP" id="MF_00068">
    <property type="entry name" value="MurQ"/>
    <property type="match status" value="1"/>
</dbReference>
<evidence type="ECO:0000256" key="10">
    <source>
        <dbReference type="ARBA" id="ARBA00077905"/>
    </source>
</evidence>
<comment type="similarity">
    <text evidence="7 12">Belongs to the GCKR-like family. MurNAc-6-P etherase subfamily.</text>
</comment>
<dbReference type="Pfam" id="PF22645">
    <property type="entry name" value="GKRP_SIS_N"/>
    <property type="match status" value="1"/>
</dbReference>
<comment type="subunit">
    <text evidence="1 12">Homodimer.</text>
</comment>
<evidence type="ECO:0000313" key="14">
    <source>
        <dbReference type="EMBL" id="TDT51871.1"/>
    </source>
</evidence>
<dbReference type="GO" id="GO:0009254">
    <property type="term" value="P:peptidoglycan turnover"/>
    <property type="evidence" value="ECO:0007669"/>
    <property type="project" value="TreeGrafter"/>
</dbReference>
<comment type="pathway">
    <text evidence="5">Amino-sugar metabolism; 1,6-anhydro-N-acetylmuramate degradation.</text>
</comment>
<evidence type="ECO:0000256" key="4">
    <source>
        <dbReference type="ARBA" id="ARBA00051747"/>
    </source>
</evidence>
<dbReference type="NCBIfam" id="TIGR00274">
    <property type="entry name" value="N-acetylmuramic acid 6-phosphate etherase"/>
    <property type="match status" value="1"/>
</dbReference>
<dbReference type="Gene3D" id="1.10.8.1080">
    <property type="match status" value="1"/>
</dbReference>
<dbReference type="GO" id="GO:0097173">
    <property type="term" value="P:N-acetylmuramic acid catabolic process"/>
    <property type="evidence" value="ECO:0007669"/>
    <property type="project" value="UniProtKB-UniPathway"/>
</dbReference>
<evidence type="ECO:0000256" key="3">
    <source>
        <dbReference type="ARBA" id="ARBA00023277"/>
    </source>
</evidence>
<keyword evidence="15" id="KW-1185">Reference proteome</keyword>
<reference evidence="14 15" key="1">
    <citation type="submission" date="2019-03" db="EMBL/GenBank/DDBJ databases">
        <title>Genomic Encyclopedia of Type Strains, Phase IV (KMG-IV): sequencing the most valuable type-strain genomes for metagenomic binning, comparative biology and taxonomic classification.</title>
        <authorList>
            <person name="Goeker M."/>
        </authorList>
    </citation>
    <scope>NUCLEOTIDE SEQUENCE [LARGE SCALE GENOMIC DNA]</scope>
    <source>
        <strain evidence="14 15">DSM 24455</strain>
    </source>
</reference>
<feature type="active site" description="Proton donor" evidence="12">
    <location>
        <position position="86"/>
    </location>
</feature>
<comment type="caution">
    <text evidence="14">The sequence shown here is derived from an EMBL/GenBank/DDBJ whole genome shotgun (WGS) entry which is preliminary data.</text>
</comment>
<comment type="catalytic activity">
    <reaction evidence="4 12">
        <text>N-acetyl-D-muramate 6-phosphate + H2O = N-acetyl-D-glucosamine 6-phosphate + (R)-lactate</text>
        <dbReference type="Rhea" id="RHEA:26410"/>
        <dbReference type="ChEBI" id="CHEBI:15377"/>
        <dbReference type="ChEBI" id="CHEBI:16004"/>
        <dbReference type="ChEBI" id="CHEBI:57513"/>
        <dbReference type="ChEBI" id="CHEBI:58722"/>
        <dbReference type="EC" id="4.2.1.126"/>
    </reaction>
</comment>
<dbReference type="GO" id="GO:0097367">
    <property type="term" value="F:carbohydrate derivative binding"/>
    <property type="evidence" value="ECO:0007669"/>
    <property type="project" value="InterPro"/>
</dbReference>
<dbReference type="OrthoDB" id="9813395at2"/>
<dbReference type="NCBIfam" id="NF009222">
    <property type="entry name" value="PRK12570.1"/>
    <property type="match status" value="1"/>
</dbReference>
<dbReference type="CDD" id="cd05007">
    <property type="entry name" value="SIS_Etherase"/>
    <property type="match status" value="1"/>
</dbReference>
<organism evidence="14 15">
    <name type="scientific">Fonticella tunisiensis</name>
    <dbReference type="NCBI Taxonomy" id="1096341"/>
    <lineage>
        <taxon>Bacteria</taxon>
        <taxon>Bacillati</taxon>
        <taxon>Bacillota</taxon>
        <taxon>Clostridia</taxon>
        <taxon>Eubacteriales</taxon>
        <taxon>Clostridiaceae</taxon>
        <taxon>Fonticella</taxon>
    </lineage>
</organism>
<dbReference type="FunFam" id="3.40.50.10490:FF:000014">
    <property type="entry name" value="N-acetylmuramic acid 6-phosphate etherase"/>
    <property type="match status" value="1"/>
</dbReference>
<evidence type="ECO:0000256" key="8">
    <source>
        <dbReference type="ARBA" id="ARBA00067056"/>
    </source>
</evidence>
<dbReference type="InterPro" id="IPR001347">
    <property type="entry name" value="SIS_dom"/>
</dbReference>
<keyword evidence="3 12" id="KW-0119">Carbohydrate metabolism</keyword>
<dbReference type="InterPro" id="IPR005486">
    <property type="entry name" value="Glucokinase_regulatory_CS"/>
</dbReference>
<gene>
    <name evidence="12" type="primary">murQ</name>
    <name evidence="14" type="ORF">EDD71_1176</name>
</gene>
<dbReference type="EMBL" id="SOAZ01000017">
    <property type="protein sequence ID" value="TDT51871.1"/>
    <property type="molecule type" value="Genomic_DNA"/>
</dbReference>
<feature type="active site" evidence="12">
    <location>
        <position position="117"/>
    </location>
</feature>
<name>A0A4R7KE90_9CLOT</name>
<evidence type="ECO:0000313" key="15">
    <source>
        <dbReference type="Proteomes" id="UP000295325"/>
    </source>
</evidence>
<dbReference type="NCBIfam" id="NF003915">
    <property type="entry name" value="PRK05441.1"/>
    <property type="match status" value="1"/>
</dbReference>
<dbReference type="EC" id="4.2.1.126" evidence="8 12"/>
<evidence type="ECO:0000256" key="9">
    <source>
        <dbReference type="ARBA" id="ARBA00070061"/>
    </source>
</evidence>
<proteinExistence type="inferred from homology"/>
<dbReference type="PROSITE" id="PS01272">
    <property type="entry name" value="GCKR"/>
    <property type="match status" value="1"/>
</dbReference>
<protein>
    <recommendedName>
        <fullName evidence="9 12">N-acetylmuramic acid 6-phosphate etherase</fullName>
        <shortName evidence="12">MurNAc-6-P etherase</shortName>
        <ecNumber evidence="8 12">4.2.1.126</ecNumber>
    </recommendedName>
    <alternativeName>
        <fullName evidence="11 12">N-acetylmuramic acid 6-phosphate hydrolase</fullName>
    </alternativeName>
    <alternativeName>
        <fullName evidence="10 12">N-acetylmuramic acid 6-phosphate lyase</fullName>
    </alternativeName>
</protein>
<dbReference type="AlphaFoldDB" id="A0A4R7KE90"/>
<dbReference type="PANTHER" id="PTHR10088">
    <property type="entry name" value="GLUCOKINASE REGULATORY PROTEIN"/>
    <property type="match status" value="1"/>
</dbReference>
<dbReference type="GO" id="GO:0016835">
    <property type="term" value="F:carbon-oxygen lyase activity"/>
    <property type="evidence" value="ECO:0007669"/>
    <property type="project" value="UniProtKB-UniRule"/>
</dbReference>
<dbReference type="InterPro" id="IPR040190">
    <property type="entry name" value="MURQ/GCKR"/>
</dbReference>
<comment type="pathway">
    <text evidence="12">Amino-sugar metabolism; N-acetylmuramate degradation.</text>
</comment>
<dbReference type="PANTHER" id="PTHR10088:SF4">
    <property type="entry name" value="GLUCOKINASE REGULATORY PROTEIN"/>
    <property type="match status" value="1"/>
</dbReference>
<evidence type="ECO:0000256" key="1">
    <source>
        <dbReference type="ARBA" id="ARBA00011738"/>
    </source>
</evidence>